<keyword evidence="10" id="KW-1185">Reference proteome</keyword>
<dbReference type="GO" id="GO:0008270">
    <property type="term" value="F:zinc ion binding"/>
    <property type="evidence" value="ECO:0007669"/>
    <property type="project" value="UniProtKB-KW"/>
</dbReference>
<dbReference type="Proteomes" id="UP000887565">
    <property type="component" value="Unplaced"/>
</dbReference>
<evidence type="ECO:0000256" key="1">
    <source>
        <dbReference type="ARBA" id="ARBA00004123"/>
    </source>
</evidence>
<feature type="domain" description="C2H2-type" evidence="9">
    <location>
        <begin position="320"/>
        <end position="348"/>
    </location>
</feature>
<feature type="domain" description="C2H2-type" evidence="9">
    <location>
        <begin position="292"/>
        <end position="319"/>
    </location>
</feature>
<dbReference type="GO" id="GO:0005634">
    <property type="term" value="C:nucleus"/>
    <property type="evidence" value="ECO:0007669"/>
    <property type="project" value="UniProtKB-SubCell"/>
</dbReference>
<sequence length="388" mass="43730">MVSKEDAAICSSIGEFLEATGKPDTRSKESIENDLSGQDNREGQFPKHLNAEEPLIYKFIPKHVNQDIPDSEKLNSMISKLPQTSMVFVINSLPNGSESVDLVSLTKIEKARACDTLDVNLEGEVLEGAELKDRRRPNPPKTVNRNPENFIPCTTNADRTIILESAVQKSLLELREKIKQRGVDQSQIIGGLPVRKKIIKVDIDSPNEADDESLNDDANVSDIFYGDACSLANKKEMLAKLVHSNGKFDLTKYPTFPRGTNFTYPCPFCDYTNTKRHLIIRHLRTHSSDKPHACTQCGKTFKAADSLRIHLYSHRNIKPRQCKQCGDTFAATSGLVRHIRYKHTKEKPFKCTHCGLSFVESFKLKQHLRSSADHDHIYQTVTIEETPP</sequence>
<evidence type="ECO:0000313" key="10">
    <source>
        <dbReference type="Proteomes" id="UP000887565"/>
    </source>
</evidence>
<feature type="domain" description="C2H2-type" evidence="9">
    <location>
        <begin position="349"/>
        <end position="374"/>
    </location>
</feature>
<dbReference type="SMART" id="SM00355">
    <property type="entry name" value="ZnF_C2H2"/>
    <property type="match status" value="4"/>
</dbReference>
<proteinExistence type="predicted"/>
<dbReference type="InterPro" id="IPR013087">
    <property type="entry name" value="Znf_C2H2_type"/>
</dbReference>
<dbReference type="InterPro" id="IPR050331">
    <property type="entry name" value="Zinc_finger"/>
</dbReference>
<keyword evidence="6" id="KW-0539">Nucleus</keyword>
<name>A0A915JXJ0_ROMCU</name>
<keyword evidence="3" id="KW-0677">Repeat</keyword>
<dbReference type="Pfam" id="PF00096">
    <property type="entry name" value="zf-C2H2"/>
    <property type="match status" value="2"/>
</dbReference>
<evidence type="ECO:0000256" key="7">
    <source>
        <dbReference type="PROSITE-ProRule" id="PRU00042"/>
    </source>
</evidence>
<dbReference type="FunFam" id="3.30.160.60:FF:000624">
    <property type="entry name" value="zinc finger protein 697"/>
    <property type="match status" value="1"/>
</dbReference>
<dbReference type="PROSITE" id="PS00028">
    <property type="entry name" value="ZINC_FINGER_C2H2_1"/>
    <property type="match status" value="2"/>
</dbReference>
<dbReference type="WBParaSite" id="nRc.2.0.1.t30803-RA">
    <property type="protein sequence ID" value="nRc.2.0.1.t30803-RA"/>
    <property type="gene ID" value="nRc.2.0.1.g30803"/>
</dbReference>
<evidence type="ECO:0000256" key="6">
    <source>
        <dbReference type="ARBA" id="ARBA00023242"/>
    </source>
</evidence>
<evidence type="ECO:0000256" key="8">
    <source>
        <dbReference type="SAM" id="MobiDB-lite"/>
    </source>
</evidence>
<feature type="domain" description="C2H2-type" evidence="9">
    <location>
        <begin position="264"/>
        <end position="291"/>
    </location>
</feature>
<feature type="region of interest" description="Disordered" evidence="8">
    <location>
        <begin position="20"/>
        <end position="45"/>
    </location>
</feature>
<dbReference type="GO" id="GO:0010468">
    <property type="term" value="P:regulation of gene expression"/>
    <property type="evidence" value="ECO:0007669"/>
    <property type="project" value="TreeGrafter"/>
</dbReference>
<dbReference type="PROSITE" id="PS50157">
    <property type="entry name" value="ZINC_FINGER_C2H2_2"/>
    <property type="match status" value="4"/>
</dbReference>
<dbReference type="SUPFAM" id="SSF57667">
    <property type="entry name" value="beta-beta-alpha zinc fingers"/>
    <property type="match status" value="2"/>
</dbReference>
<protein>
    <submittedName>
        <fullName evidence="11">C2H2-type domain-containing protein</fullName>
    </submittedName>
</protein>
<dbReference type="PANTHER" id="PTHR16515">
    <property type="entry name" value="PR DOMAIN ZINC FINGER PROTEIN"/>
    <property type="match status" value="1"/>
</dbReference>
<comment type="subcellular location">
    <subcellularLocation>
        <location evidence="1">Nucleus</location>
    </subcellularLocation>
</comment>
<feature type="compositionally biased region" description="Basic and acidic residues" evidence="8">
    <location>
        <begin position="21"/>
        <end position="31"/>
    </location>
</feature>
<dbReference type="AlphaFoldDB" id="A0A915JXJ0"/>
<keyword evidence="2" id="KW-0479">Metal-binding</keyword>
<evidence type="ECO:0000313" key="11">
    <source>
        <dbReference type="WBParaSite" id="nRc.2.0.1.t30803-RA"/>
    </source>
</evidence>
<dbReference type="InterPro" id="IPR036236">
    <property type="entry name" value="Znf_C2H2_sf"/>
</dbReference>
<evidence type="ECO:0000256" key="5">
    <source>
        <dbReference type="ARBA" id="ARBA00022833"/>
    </source>
</evidence>
<dbReference type="FunFam" id="3.30.160.60:FF:000671">
    <property type="entry name" value="Zinc finger protein 26"/>
    <property type="match status" value="1"/>
</dbReference>
<organism evidence="10 11">
    <name type="scientific">Romanomermis culicivorax</name>
    <name type="common">Nematode worm</name>
    <dbReference type="NCBI Taxonomy" id="13658"/>
    <lineage>
        <taxon>Eukaryota</taxon>
        <taxon>Metazoa</taxon>
        <taxon>Ecdysozoa</taxon>
        <taxon>Nematoda</taxon>
        <taxon>Enoplea</taxon>
        <taxon>Dorylaimia</taxon>
        <taxon>Mermithida</taxon>
        <taxon>Mermithoidea</taxon>
        <taxon>Mermithidae</taxon>
        <taxon>Romanomermis</taxon>
    </lineage>
</organism>
<keyword evidence="4 7" id="KW-0863">Zinc-finger</keyword>
<keyword evidence="5" id="KW-0862">Zinc</keyword>
<evidence type="ECO:0000256" key="3">
    <source>
        <dbReference type="ARBA" id="ARBA00022737"/>
    </source>
</evidence>
<evidence type="ECO:0000256" key="2">
    <source>
        <dbReference type="ARBA" id="ARBA00022723"/>
    </source>
</evidence>
<evidence type="ECO:0000259" key="9">
    <source>
        <dbReference type="PROSITE" id="PS50157"/>
    </source>
</evidence>
<dbReference type="Gene3D" id="3.30.160.60">
    <property type="entry name" value="Classic Zinc Finger"/>
    <property type="match status" value="3"/>
</dbReference>
<accession>A0A915JXJ0</accession>
<reference evidence="11" key="1">
    <citation type="submission" date="2022-11" db="UniProtKB">
        <authorList>
            <consortium name="WormBaseParasite"/>
        </authorList>
    </citation>
    <scope>IDENTIFICATION</scope>
</reference>
<dbReference type="PANTHER" id="PTHR16515:SF49">
    <property type="entry name" value="GASTRULA ZINC FINGER PROTEIN XLCGF49.1-LIKE-RELATED"/>
    <property type="match status" value="1"/>
</dbReference>
<evidence type="ECO:0000256" key="4">
    <source>
        <dbReference type="ARBA" id="ARBA00022771"/>
    </source>
</evidence>